<organism evidence="2 3">
    <name type="scientific">Planobispora siamensis</name>
    <dbReference type="NCBI Taxonomy" id="936338"/>
    <lineage>
        <taxon>Bacteria</taxon>
        <taxon>Bacillati</taxon>
        <taxon>Actinomycetota</taxon>
        <taxon>Actinomycetes</taxon>
        <taxon>Streptosporangiales</taxon>
        <taxon>Streptosporangiaceae</taxon>
        <taxon>Planobispora</taxon>
    </lineage>
</organism>
<dbReference type="AlphaFoldDB" id="A0A8J3WQS0"/>
<feature type="region of interest" description="Disordered" evidence="1">
    <location>
        <begin position="1"/>
        <end position="49"/>
    </location>
</feature>
<comment type="caution">
    <text evidence="2">The sequence shown here is derived from an EMBL/GenBank/DDBJ whole genome shotgun (WGS) entry which is preliminary data.</text>
</comment>
<keyword evidence="3" id="KW-1185">Reference proteome</keyword>
<evidence type="ECO:0000313" key="3">
    <source>
        <dbReference type="Proteomes" id="UP000619788"/>
    </source>
</evidence>
<dbReference type="EMBL" id="BOOJ01000079">
    <property type="protein sequence ID" value="GIH97232.1"/>
    <property type="molecule type" value="Genomic_DNA"/>
</dbReference>
<evidence type="ECO:0000313" key="2">
    <source>
        <dbReference type="EMBL" id="GIH97232.1"/>
    </source>
</evidence>
<proteinExistence type="predicted"/>
<gene>
    <name evidence="2" type="ORF">Psi01_78620</name>
</gene>
<sequence length="49" mass="5209">MCSRECRTATPGAGPEPEVMGDAPDRPADRHVPFRPPPPAPAAEKDILT</sequence>
<dbReference type="Proteomes" id="UP000619788">
    <property type="component" value="Unassembled WGS sequence"/>
</dbReference>
<feature type="compositionally biased region" description="Basic and acidic residues" evidence="1">
    <location>
        <begin position="23"/>
        <end position="32"/>
    </location>
</feature>
<accession>A0A8J3WQS0</accession>
<name>A0A8J3WQS0_9ACTN</name>
<reference evidence="2 3" key="1">
    <citation type="submission" date="2021-01" db="EMBL/GenBank/DDBJ databases">
        <title>Whole genome shotgun sequence of Planobispora siamensis NBRC 107568.</title>
        <authorList>
            <person name="Komaki H."/>
            <person name="Tamura T."/>
        </authorList>
    </citation>
    <scope>NUCLEOTIDE SEQUENCE [LARGE SCALE GENOMIC DNA]</scope>
    <source>
        <strain evidence="2 3">NBRC 107568</strain>
    </source>
</reference>
<evidence type="ECO:0000256" key="1">
    <source>
        <dbReference type="SAM" id="MobiDB-lite"/>
    </source>
</evidence>
<protein>
    <submittedName>
        <fullName evidence="2">Uncharacterized protein</fullName>
    </submittedName>
</protein>